<protein>
    <submittedName>
        <fullName evidence="1">Uncharacterized protein</fullName>
    </submittedName>
</protein>
<accession>B2VZB9</accession>
<dbReference type="AlphaFoldDB" id="B2VZB9"/>
<evidence type="ECO:0000313" key="1">
    <source>
        <dbReference type="EMBL" id="EDU45282.1"/>
    </source>
</evidence>
<evidence type="ECO:0000313" key="2">
    <source>
        <dbReference type="Proteomes" id="UP000001471"/>
    </source>
</evidence>
<dbReference type="Proteomes" id="UP000001471">
    <property type="component" value="Unassembled WGS sequence"/>
</dbReference>
<dbReference type="InParanoid" id="B2VZB9"/>
<reference evidence="2" key="1">
    <citation type="journal article" date="2013" name="G3 (Bethesda)">
        <title>Comparative genomics of a plant-pathogenic fungus, Pyrenophora tritici-repentis, reveals transduplication and the impact of repeat elements on pathogenicity and population divergence.</title>
        <authorList>
            <person name="Manning V.A."/>
            <person name="Pandelova I."/>
            <person name="Dhillon B."/>
            <person name="Wilhelm L.J."/>
            <person name="Goodwin S.B."/>
            <person name="Berlin A.M."/>
            <person name="Figueroa M."/>
            <person name="Freitag M."/>
            <person name="Hane J.K."/>
            <person name="Henrissat B."/>
            <person name="Holman W.H."/>
            <person name="Kodira C.D."/>
            <person name="Martin J."/>
            <person name="Oliver R.P."/>
            <person name="Robbertse B."/>
            <person name="Schackwitz W."/>
            <person name="Schwartz D.C."/>
            <person name="Spatafora J.W."/>
            <person name="Turgeon B.G."/>
            <person name="Yandava C."/>
            <person name="Young S."/>
            <person name="Zhou S."/>
            <person name="Zeng Q."/>
            <person name="Grigoriev I.V."/>
            <person name="Ma L.-J."/>
            <person name="Ciuffetti L.M."/>
        </authorList>
    </citation>
    <scope>NUCLEOTIDE SEQUENCE [LARGE SCALE GENOMIC DNA]</scope>
    <source>
        <strain evidence="2">Pt-1C-BFP</strain>
    </source>
</reference>
<organism evidence="1 2">
    <name type="scientific">Pyrenophora tritici-repentis (strain Pt-1C-BFP)</name>
    <name type="common">Wheat tan spot fungus</name>
    <name type="synonym">Drechslera tritici-repentis</name>
    <dbReference type="NCBI Taxonomy" id="426418"/>
    <lineage>
        <taxon>Eukaryota</taxon>
        <taxon>Fungi</taxon>
        <taxon>Dikarya</taxon>
        <taxon>Ascomycota</taxon>
        <taxon>Pezizomycotina</taxon>
        <taxon>Dothideomycetes</taxon>
        <taxon>Pleosporomycetidae</taxon>
        <taxon>Pleosporales</taxon>
        <taxon>Pleosporineae</taxon>
        <taxon>Pleosporaceae</taxon>
        <taxon>Pyrenophora</taxon>
    </lineage>
</organism>
<gene>
    <name evidence="1" type="ORF">PTRG_02759</name>
</gene>
<dbReference type="EMBL" id="DS231616">
    <property type="protein sequence ID" value="EDU45282.1"/>
    <property type="molecule type" value="Genomic_DNA"/>
</dbReference>
<proteinExistence type="predicted"/>
<name>B2VZB9_PYRTR</name>
<sequence>MISGSSLSLPGTKYYPRVPAPIPRPAIIHRPATAPAAPKATDFFEYSFPYNFESDYQHGQDQRQEGQVVSRGCRWYIRHFLWRTIRWRR</sequence>
<dbReference type="HOGENOM" id="CLU_2455863_0_0_1"/>